<evidence type="ECO:0000313" key="4">
    <source>
        <dbReference type="Proteomes" id="UP000184501"/>
    </source>
</evidence>
<proteinExistence type="predicted"/>
<feature type="compositionally biased region" description="Low complexity" evidence="1">
    <location>
        <begin position="60"/>
        <end position="79"/>
    </location>
</feature>
<feature type="transmembrane region" description="Helical" evidence="2">
    <location>
        <begin position="26"/>
        <end position="45"/>
    </location>
</feature>
<dbReference type="STRING" id="2017.SAMN05444320_11679"/>
<dbReference type="OrthoDB" id="3555448at2"/>
<name>A0A1M5NR40_STRHI</name>
<keyword evidence="2" id="KW-0472">Membrane</keyword>
<evidence type="ECO:0000256" key="1">
    <source>
        <dbReference type="SAM" id="MobiDB-lite"/>
    </source>
</evidence>
<dbReference type="EMBL" id="FQVN01000016">
    <property type="protein sequence ID" value="SHG91937.1"/>
    <property type="molecule type" value="Genomic_DNA"/>
</dbReference>
<evidence type="ECO:0000313" key="3">
    <source>
        <dbReference type="EMBL" id="SHG91937.1"/>
    </source>
</evidence>
<reference evidence="3 4" key="1">
    <citation type="submission" date="2016-11" db="EMBL/GenBank/DDBJ databases">
        <authorList>
            <person name="Jaros S."/>
            <person name="Januszkiewicz K."/>
            <person name="Wedrychowicz H."/>
        </authorList>
    </citation>
    <scope>NUCLEOTIDE SEQUENCE [LARGE SCALE GENOMIC DNA]</scope>
    <source>
        <strain evidence="3 4">DSM 44523</strain>
    </source>
</reference>
<gene>
    <name evidence="3" type="ORF">SAMN05444320_11679</name>
</gene>
<keyword evidence="2" id="KW-0812">Transmembrane</keyword>
<keyword evidence="2" id="KW-1133">Transmembrane helix</keyword>
<evidence type="ECO:0000256" key="2">
    <source>
        <dbReference type="SAM" id="Phobius"/>
    </source>
</evidence>
<feature type="region of interest" description="Disordered" evidence="1">
    <location>
        <begin position="50"/>
        <end position="106"/>
    </location>
</feature>
<dbReference type="AlphaFoldDB" id="A0A1M5NR40"/>
<accession>A0A1M5NR40</accession>
<dbReference type="RefSeq" id="WP_073489712.1">
    <property type="nucleotide sequence ID" value="NZ_FQVN01000016.1"/>
</dbReference>
<protein>
    <submittedName>
        <fullName evidence="3">Uncharacterized protein</fullName>
    </submittedName>
</protein>
<dbReference type="Proteomes" id="UP000184501">
    <property type="component" value="Unassembled WGS sequence"/>
</dbReference>
<keyword evidence="4" id="KW-1185">Reference proteome</keyword>
<organism evidence="3 4">
    <name type="scientific">Streptoalloteichus hindustanus</name>
    <dbReference type="NCBI Taxonomy" id="2017"/>
    <lineage>
        <taxon>Bacteria</taxon>
        <taxon>Bacillati</taxon>
        <taxon>Actinomycetota</taxon>
        <taxon>Actinomycetes</taxon>
        <taxon>Pseudonocardiales</taxon>
        <taxon>Pseudonocardiaceae</taxon>
        <taxon>Streptoalloteichus</taxon>
    </lineage>
</organism>
<sequence length="204" mass="21588">MPIRTHRGRAAVYRRLWGWPLRSPKHLVVAVVGFVALATAVGLLLPKYGPGARQEPPRPSRTATAPPAALAPGSTAGPTRSEERRAPRTHSSIPQAAPPPAAPTPEALEAAKNWGRAWVNHPQGMTSAQWLEGLRPYTTEEYLTVMSTVDPANVPATKVTGAPTALSSTAGSTQVKLPTDAGDLQILVISTQNGWRVAGYTRAG</sequence>